<evidence type="ECO:0000256" key="2">
    <source>
        <dbReference type="SAM" id="Phobius"/>
    </source>
</evidence>
<reference evidence="3 4" key="1">
    <citation type="journal article" date="2014" name="Nat. Commun.">
        <title>Molecular traces of alternative social organization in a termite genome.</title>
        <authorList>
            <person name="Terrapon N."/>
            <person name="Li C."/>
            <person name="Robertson H.M."/>
            <person name="Ji L."/>
            <person name="Meng X."/>
            <person name="Booth W."/>
            <person name="Chen Z."/>
            <person name="Childers C.P."/>
            <person name="Glastad K.M."/>
            <person name="Gokhale K."/>
            <person name="Gowin J."/>
            <person name="Gronenberg W."/>
            <person name="Hermansen R.A."/>
            <person name="Hu H."/>
            <person name="Hunt B.G."/>
            <person name="Huylmans A.K."/>
            <person name="Khalil S.M."/>
            <person name="Mitchell R.D."/>
            <person name="Munoz-Torres M.C."/>
            <person name="Mustard J.A."/>
            <person name="Pan H."/>
            <person name="Reese J.T."/>
            <person name="Scharf M.E."/>
            <person name="Sun F."/>
            <person name="Vogel H."/>
            <person name="Xiao J."/>
            <person name="Yang W."/>
            <person name="Yang Z."/>
            <person name="Yang Z."/>
            <person name="Zhou J."/>
            <person name="Zhu J."/>
            <person name="Brent C.S."/>
            <person name="Elsik C.G."/>
            <person name="Goodisman M.A."/>
            <person name="Liberles D.A."/>
            <person name="Roe R.M."/>
            <person name="Vargo E.L."/>
            <person name="Vilcinskas A."/>
            <person name="Wang J."/>
            <person name="Bornberg-Bauer E."/>
            <person name="Korb J."/>
            <person name="Zhang G."/>
            <person name="Liebig J."/>
        </authorList>
    </citation>
    <scope>NUCLEOTIDE SEQUENCE [LARGE SCALE GENOMIC DNA]</scope>
    <source>
        <tissue evidence="3">Whole organism</tissue>
    </source>
</reference>
<dbReference type="eggNOG" id="ENOG502S8IB">
    <property type="taxonomic scope" value="Eukaryota"/>
</dbReference>
<protein>
    <submittedName>
        <fullName evidence="3">Uncharacterized protein</fullName>
    </submittedName>
</protein>
<keyword evidence="2" id="KW-0812">Transmembrane</keyword>
<dbReference type="OrthoDB" id="8188574at2759"/>
<gene>
    <name evidence="3" type="ORF">L798_10087</name>
</gene>
<dbReference type="Proteomes" id="UP000027135">
    <property type="component" value="Unassembled WGS sequence"/>
</dbReference>
<keyword evidence="2" id="KW-0472">Membrane</keyword>
<feature type="region of interest" description="Disordered" evidence="1">
    <location>
        <begin position="172"/>
        <end position="205"/>
    </location>
</feature>
<organism evidence="3 4">
    <name type="scientific">Zootermopsis nevadensis</name>
    <name type="common">Dampwood termite</name>
    <dbReference type="NCBI Taxonomy" id="136037"/>
    <lineage>
        <taxon>Eukaryota</taxon>
        <taxon>Metazoa</taxon>
        <taxon>Ecdysozoa</taxon>
        <taxon>Arthropoda</taxon>
        <taxon>Hexapoda</taxon>
        <taxon>Insecta</taxon>
        <taxon>Pterygota</taxon>
        <taxon>Neoptera</taxon>
        <taxon>Polyneoptera</taxon>
        <taxon>Dictyoptera</taxon>
        <taxon>Blattodea</taxon>
        <taxon>Blattoidea</taxon>
        <taxon>Termitoidae</taxon>
        <taxon>Termopsidae</taxon>
        <taxon>Zootermopsis</taxon>
    </lineage>
</organism>
<keyword evidence="2" id="KW-1133">Transmembrane helix</keyword>
<evidence type="ECO:0000313" key="4">
    <source>
        <dbReference type="Proteomes" id="UP000027135"/>
    </source>
</evidence>
<name>A0A067R285_ZOONE</name>
<feature type="transmembrane region" description="Helical" evidence="2">
    <location>
        <begin position="19"/>
        <end position="38"/>
    </location>
</feature>
<evidence type="ECO:0000256" key="1">
    <source>
        <dbReference type="SAM" id="MobiDB-lite"/>
    </source>
</evidence>
<dbReference type="AlphaFoldDB" id="A0A067R285"/>
<proteinExistence type="predicted"/>
<dbReference type="EMBL" id="KK852807">
    <property type="protein sequence ID" value="KDR16074.1"/>
    <property type="molecule type" value="Genomic_DNA"/>
</dbReference>
<accession>A0A067R285</accession>
<evidence type="ECO:0000313" key="3">
    <source>
        <dbReference type="EMBL" id="KDR16074.1"/>
    </source>
</evidence>
<keyword evidence="4" id="KW-1185">Reference proteome</keyword>
<dbReference type="InParanoid" id="A0A067R285"/>
<sequence length="205" mass="22322">MSVNKHQAHDSVRVYKMPILTYIYHLAMLITCGSALIIPEELKSILSNIFMIIPPIKKGTDSRVGVGFRLGEHADFQVLLELGPQLNTQPLGPAGDTKTRRQVQRPGLVVLPATDSETVADTPGGKWLSSWRSALVNSQTMEANRYIGVGQHQVIQNPMKGKDHVTSQLQQLYKNGSKATEKSNSEGQTSDGGPAGRGNFTSVET</sequence>